<sequence length="42" mass="4590">MTLSQRGFPFSHSTSRVARNPYPAGTRTSPCRYSLGAKNASM</sequence>
<evidence type="ECO:0000313" key="3">
    <source>
        <dbReference type="Proteomes" id="UP001595748"/>
    </source>
</evidence>
<keyword evidence="3" id="KW-1185">Reference proteome</keyword>
<dbReference type="Proteomes" id="UP001595748">
    <property type="component" value="Unassembled WGS sequence"/>
</dbReference>
<accession>A0ABV8ACD9</accession>
<feature type="compositionally biased region" description="Polar residues" evidence="1">
    <location>
        <begin position="1"/>
        <end position="17"/>
    </location>
</feature>
<feature type="region of interest" description="Disordered" evidence="1">
    <location>
        <begin position="1"/>
        <end position="42"/>
    </location>
</feature>
<gene>
    <name evidence="2" type="ORF">ACFOPQ_13935</name>
</gene>
<protein>
    <submittedName>
        <fullName evidence="2">Uncharacterized protein</fullName>
    </submittedName>
</protein>
<evidence type="ECO:0000256" key="1">
    <source>
        <dbReference type="SAM" id="MobiDB-lite"/>
    </source>
</evidence>
<evidence type="ECO:0000313" key="2">
    <source>
        <dbReference type="EMBL" id="MFC3861863.1"/>
    </source>
</evidence>
<organism evidence="2 3">
    <name type="scientific">Deinococcus antarcticus</name>
    <dbReference type="NCBI Taxonomy" id="1298767"/>
    <lineage>
        <taxon>Bacteria</taxon>
        <taxon>Thermotogati</taxon>
        <taxon>Deinococcota</taxon>
        <taxon>Deinococci</taxon>
        <taxon>Deinococcales</taxon>
        <taxon>Deinococcaceae</taxon>
        <taxon>Deinococcus</taxon>
    </lineage>
</organism>
<dbReference type="RefSeq" id="WP_380079178.1">
    <property type="nucleotide sequence ID" value="NZ_JBHRZF010000161.1"/>
</dbReference>
<reference evidence="3" key="1">
    <citation type="journal article" date="2019" name="Int. J. Syst. Evol. Microbiol.">
        <title>The Global Catalogue of Microorganisms (GCM) 10K type strain sequencing project: providing services to taxonomists for standard genome sequencing and annotation.</title>
        <authorList>
            <consortium name="The Broad Institute Genomics Platform"/>
            <consortium name="The Broad Institute Genome Sequencing Center for Infectious Disease"/>
            <person name="Wu L."/>
            <person name="Ma J."/>
        </authorList>
    </citation>
    <scope>NUCLEOTIDE SEQUENCE [LARGE SCALE GENOMIC DNA]</scope>
    <source>
        <strain evidence="3">CCTCC AB 2013263</strain>
    </source>
</reference>
<name>A0ABV8ACD9_9DEIO</name>
<proteinExistence type="predicted"/>
<comment type="caution">
    <text evidence="2">The sequence shown here is derived from an EMBL/GenBank/DDBJ whole genome shotgun (WGS) entry which is preliminary data.</text>
</comment>
<dbReference type="EMBL" id="JBHRZF010000161">
    <property type="protein sequence ID" value="MFC3861863.1"/>
    <property type="molecule type" value="Genomic_DNA"/>
</dbReference>